<evidence type="ECO:0000256" key="1">
    <source>
        <dbReference type="ARBA" id="ARBA00022741"/>
    </source>
</evidence>
<dbReference type="InterPro" id="IPR003778">
    <property type="entry name" value="CT_A_B"/>
</dbReference>
<organism evidence="5 6">
    <name type="scientific">Nocardioides marmoribigeumensis</name>
    <dbReference type="NCBI Taxonomy" id="433649"/>
    <lineage>
        <taxon>Bacteria</taxon>
        <taxon>Bacillati</taxon>
        <taxon>Actinomycetota</taxon>
        <taxon>Actinomycetes</taxon>
        <taxon>Propionibacteriales</taxon>
        <taxon>Nocardioidaceae</taxon>
        <taxon>Nocardioides</taxon>
    </lineage>
</organism>
<dbReference type="InterPro" id="IPR052708">
    <property type="entry name" value="PxpC"/>
</dbReference>
<accession>A0ABU2BRC3</accession>
<dbReference type="SMART" id="SM00797">
    <property type="entry name" value="AHS2"/>
    <property type="match status" value="1"/>
</dbReference>
<dbReference type="PANTHER" id="PTHR43309:SF3">
    <property type="entry name" value="5-OXOPROLINASE SUBUNIT C"/>
    <property type="match status" value="1"/>
</dbReference>
<evidence type="ECO:0000313" key="6">
    <source>
        <dbReference type="Proteomes" id="UP001183648"/>
    </source>
</evidence>
<keyword evidence="1" id="KW-0547">Nucleotide-binding</keyword>
<dbReference type="Pfam" id="PF02626">
    <property type="entry name" value="CT_A_B"/>
    <property type="match status" value="1"/>
</dbReference>
<keyword evidence="3" id="KW-0067">ATP-binding</keyword>
<evidence type="ECO:0000259" key="4">
    <source>
        <dbReference type="SMART" id="SM00797"/>
    </source>
</evidence>
<comment type="caution">
    <text evidence="5">The sequence shown here is derived from an EMBL/GenBank/DDBJ whole genome shotgun (WGS) entry which is preliminary data.</text>
</comment>
<evidence type="ECO:0000313" key="5">
    <source>
        <dbReference type="EMBL" id="MDR7361202.1"/>
    </source>
</evidence>
<keyword evidence="2" id="KW-0378">Hydrolase</keyword>
<dbReference type="EMBL" id="JAVDYG010000001">
    <property type="protein sequence ID" value="MDR7361202.1"/>
    <property type="molecule type" value="Genomic_DNA"/>
</dbReference>
<dbReference type="InterPro" id="IPR029000">
    <property type="entry name" value="Cyclophilin-like_dom_sf"/>
</dbReference>
<keyword evidence="6" id="KW-1185">Reference proteome</keyword>
<dbReference type="SUPFAM" id="SSF50891">
    <property type="entry name" value="Cyclophilin-like"/>
    <property type="match status" value="1"/>
</dbReference>
<dbReference type="NCBIfam" id="TIGR00724">
    <property type="entry name" value="urea_amlyse_rel"/>
    <property type="match status" value="1"/>
</dbReference>
<name>A0ABU2BRC3_9ACTN</name>
<dbReference type="Proteomes" id="UP001183648">
    <property type="component" value="Unassembled WGS sequence"/>
</dbReference>
<dbReference type="RefSeq" id="WP_310298805.1">
    <property type="nucleotide sequence ID" value="NZ_BAAAPS010000014.1"/>
</dbReference>
<dbReference type="PANTHER" id="PTHR43309">
    <property type="entry name" value="5-OXOPROLINASE SUBUNIT C"/>
    <property type="match status" value="1"/>
</dbReference>
<dbReference type="Gene3D" id="2.40.100.10">
    <property type="entry name" value="Cyclophilin-like"/>
    <property type="match status" value="1"/>
</dbReference>
<feature type="domain" description="Carboxyltransferase" evidence="4">
    <location>
        <begin position="25"/>
        <end position="280"/>
    </location>
</feature>
<protein>
    <submittedName>
        <fullName evidence="5">Biotin-dependent carboxylase-like uncharacterized protein</fullName>
    </submittedName>
</protein>
<evidence type="ECO:0000256" key="3">
    <source>
        <dbReference type="ARBA" id="ARBA00022840"/>
    </source>
</evidence>
<gene>
    <name evidence="5" type="ORF">J2S63_000755</name>
</gene>
<reference evidence="5 6" key="1">
    <citation type="submission" date="2023-07" db="EMBL/GenBank/DDBJ databases">
        <title>Sequencing the genomes of 1000 actinobacteria strains.</title>
        <authorList>
            <person name="Klenk H.-P."/>
        </authorList>
    </citation>
    <scope>NUCLEOTIDE SEQUENCE [LARGE SCALE GENOMIC DNA]</scope>
    <source>
        <strain evidence="5 6">DSM 19426</strain>
    </source>
</reference>
<evidence type="ECO:0000256" key="2">
    <source>
        <dbReference type="ARBA" id="ARBA00022801"/>
    </source>
</evidence>
<proteinExistence type="predicted"/>
<sequence>MRQVRVLDPGVLTTVQDDGRPGLAHLGVPRSGWLDPRAARLANRLVGNDEAEAVLENLFGGLVLTCGSALTVAVTGAACPVTVDGSGAGFGCAVSVPAGSRLRLGTPASGLRAYVAVGGGLRVPEVLGSRSTDTLSGIGPAPLAEGDLLALGPSYGVVGGVEVWPDVPDEVTVLRCRPGPRLDWCDLRGLVDATYEVAPDSDRVGLRLRGTAVERVRTDELPSEGMVLGSVQVPPDGQPVVFLRDHPVTGGYPVPCVVEPEDLARCAQLRPGDSVRLVLR</sequence>